<evidence type="ECO:0000256" key="1">
    <source>
        <dbReference type="ARBA" id="ARBA00004370"/>
    </source>
</evidence>
<dbReference type="Gene3D" id="1.20.120.550">
    <property type="entry name" value="Membrane associated eicosanoid/glutathione metabolism-like domain"/>
    <property type="match status" value="1"/>
</dbReference>
<dbReference type="Proteomes" id="UP001161422">
    <property type="component" value="Unassembled WGS sequence"/>
</dbReference>
<keyword evidence="7" id="KW-1185">Reference proteome</keyword>
<accession>A0AA37W0N3</accession>
<evidence type="ECO:0000256" key="4">
    <source>
        <dbReference type="ARBA" id="ARBA00023136"/>
    </source>
</evidence>
<dbReference type="AlphaFoldDB" id="A0AA37W0N3"/>
<dbReference type="Pfam" id="PF01124">
    <property type="entry name" value="MAPEG"/>
    <property type="match status" value="1"/>
</dbReference>
<dbReference type="PANTHER" id="PTHR35814">
    <property type="match status" value="1"/>
</dbReference>
<gene>
    <name evidence="6" type="ORF">GCM10007895_05680</name>
</gene>
<keyword evidence="4 5" id="KW-0472">Membrane</keyword>
<comment type="subcellular location">
    <subcellularLocation>
        <location evidence="1">Membrane</location>
    </subcellularLocation>
</comment>
<dbReference type="PANTHER" id="PTHR35814:SF1">
    <property type="entry name" value="GLUTATHIONE S-TRANSFERASE-RELATED"/>
    <property type="match status" value="1"/>
</dbReference>
<evidence type="ECO:0000313" key="7">
    <source>
        <dbReference type="Proteomes" id="UP001161422"/>
    </source>
</evidence>
<protein>
    <submittedName>
        <fullName evidence="6">Glutathione S-transferase</fullName>
    </submittedName>
</protein>
<evidence type="ECO:0000256" key="3">
    <source>
        <dbReference type="ARBA" id="ARBA00022989"/>
    </source>
</evidence>
<name>A0AA37W0N3_9GAMM</name>
<sequence>MELAISGLYIALTALIALALGYQVVARRRKFRIGVGDGDNKEMRLHIRSHANLIEYAPFVLLMLVSAEAQGTSPLWLHAIGSAWIIARVLHPIGLVQGRGAVHFGRFWGTLLTWIILVVLAGLNIVNFVASAFAG</sequence>
<dbReference type="GO" id="GO:0016020">
    <property type="term" value="C:membrane"/>
    <property type="evidence" value="ECO:0007669"/>
    <property type="project" value="UniProtKB-SubCell"/>
</dbReference>
<proteinExistence type="predicted"/>
<reference evidence="6" key="1">
    <citation type="journal article" date="2014" name="Int. J. Syst. Evol. Microbiol.">
        <title>Complete genome sequence of Corynebacterium casei LMG S-19264T (=DSM 44701T), isolated from a smear-ripened cheese.</title>
        <authorList>
            <consortium name="US DOE Joint Genome Institute (JGI-PGF)"/>
            <person name="Walter F."/>
            <person name="Albersmeier A."/>
            <person name="Kalinowski J."/>
            <person name="Ruckert C."/>
        </authorList>
    </citation>
    <scope>NUCLEOTIDE SEQUENCE</scope>
    <source>
        <strain evidence="6">NBRC 101628</strain>
    </source>
</reference>
<dbReference type="EMBL" id="BSNC01000002">
    <property type="protein sequence ID" value="GLP95262.1"/>
    <property type="molecule type" value="Genomic_DNA"/>
</dbReference>
<dbReference type="InterPro" id="IPR001129">
    <property type="entry name" value="Membr-assoc_MAPEG"/>
</dbReference>
<dbReference type="SUPFAM" id="SSF161084">
    <property type="entry name" value="MAPEG domain-like"/>
    <property type="match status" value="1"/>
</dbReference>
<comment type="caution">
    <text evidence="6">The sequence shown here is derived from an EMBL/GenBank/DDBJ whole genome shotgun (WGS) entry which is preliminary data.</text>
</comment>
<evidence type="ECO:0000256" key="5">
    <source>
        <dbReference type="SAM" id="Phobius"/>
    </source>
</evidence>
<evidence type="ECO:0000256" key="2">
    <source>
        <dbReference type="ARBA" id="ARBA00022692"/>
    </source>
</evidence>
<reference evidence="6" key="2">
    <citation type="submission" date="2023-01" db="EMBL/GenBank/DDBJ databases">
        <title>Draft genome sequence of Paraferrimonas sedimenticola strain NBRC 101628.</title>
        <authorList>
            <person name="Sun Q."/>
            <person name="Mori K."/>
        </authorList>
    </citation>
    <scope>NUCLEOTIDE SEQUENCE</scope>
    <source>
        <strain evidence="6">NBRC 101628</strain>
    </source>
</reference>
<keyword evidence="3 5" id="KW-1133">Transmembrane helix</keyword>
<feature type="transmembrane region" description="Helical" evidence="5">
    <location>
        <begin position="108"/>
        <end position="134"/>
    </location>
</feature>
<organism evidence="6 7">
    <name type="scientific">Paraferrimonas sedimenticola</name>
    <dbReference type="NCBI Taxonomy" id="375674"/>
    <lineage>
        <taxon>Bacteria</taxon>
        <taxon>Pseudomonadati</taxon>
        <taxon>Pseudomonadota</taxon>
        <taxon>Gammaproteobacteria</taxon>
        <taxon>Alteromonadales</taxon>
        <taxon>Ferrimonadaceae</taxon>
        <taxon>Paraferrimonas</taxon>
    </lineage>
</organism>
<keyword evidence="2 5" id="KW-0812">Transmembrane</keyword>
<dbReference type="InterPro" id="IPR023352">
    <property type="entry name" value="MAPEG-like_dom_sf"/>
</dbReference>
<dbReference type="RefSeq" id="WP_095506591.1">
    <property type="nucleotide sequence ID" value="NZ_BSNC01000002.1"/>
</dbReference>
<evidence type="ECO:0000313" key="6">
    <source>
        <dbReference type="EMBL" id="GLP95262.1"/>
    </source>
</evidence>
<feature type="transmembrane region" description="Helical" evidence="5">
    <location>
        <begin position="6"/>
        <end position="25"/>
    </location>
</feature>